<organism evidence="1 2">
    <name type="scientific">Marasmiellus scandens</name>
    <dbReference type="NCBI Taxonomy" id="2682957"/>
    <lineage>
        <taxon>Eukaryota</taxon>
        <taxon>Fungi</taxon>
        <taxon>Dikarya</taxon>
        <taxon>Basidiomycota</taxon>
        <taxon>Agaricomycotina</taxon>
        <taxon>Agaricomycetes</taxon>
        <taxon>Agaricomycetidae</taxon>
        <taxon>Agaricales</taxon>
        <taxon>Marasmiineae</taxon>
        <taxon>Omphalotaceae</taxon>
        <taxon>Marasmiellus</taxon>
    </lineage>
</organism>
<gene>
    <name evidence="1" type="ORF">VKT23_016804</name>
</gene>
<proteinExistence type="predicted"/>
<accession>A0ABR1IW89</accession>
<reference evidence="1 2" key="1">
    <citation type="submission" date="2024-01" db="EMBL/GenBank/DDBJ databases">
        <title>A draft genome for the cacao thread blight pathogen Marasmiellus scandens.</title>
        <authorList>
            <person name="Baruah I.K."/>
            <person name="Leung J."/>
            <person name="Bukari Y."/>
            <person name="Amoako-Attah I."/>
            <person name="Meinhardt L.W."/>
            <person name="Bailey B.A."/>
            <person name="Cohen S.P."/>
        </authorList>
    </citation>
    <scope>NUCLEOTIDE SEQUENCE [LARGE SCALE GENOMIC DNA]</scope>
    <source>
        <strain evidence="1 2">GH-19</strain>
    </source>
</reference>
<name>A0ABR1IW89_9AGAR</name>
<keyword evidence="2" id="KW-1185">Reference proteome</keyword>
<evidence type="ECO:0000313" key="2">
    <source>
        <dbReference type="Proteomes" id="UP001498398"/>
    </source>
</evidence>
<sequence>MASFARLLELPPALHDLTDDCSLDSQRVLTAAWGIAANYLALNARVDTPPQTIRSVFEAFTRHIICEECIRSRDRRIEEVIRQWPELFSPRVNGS</sequence>
<dbReference type="EMBL" id="JBANRG010000065">
    <property type="protein sequence ID" value="KAK7441023.1"/>
    <property type="molecule type" value="Genomic_DNA"/>
</dbReference>
<comment type="caution">
    <text evidence="1">The sequence shown here is derived from an EMBL/GenBank/DDBJ whole genome shotgun (WGS) entry which is preliminary data.</text>
</comment>
<dbReference type="Proteomes" id="UP001498398">
    <property type="component" value="Unassembled WGS sequence"/>
</dbReference>
<evidence type="ECO:0000313" key="1">
    <source>
        <dbReference type="EMBL" id="KAK7441023.1"/>
    </source>
</evidence>
<protein>
    <submittedName>
        <fullName evidence="1">Uncharacterized protein</fullName>
    </submittedName>
</protein>